<dbReference type="InterPro" id="IPR050109">
    <property type="entry name" value="HTH-type_TetR-like_transc_reg"/>
</dbReference>
<dbReference type="InterPro" id="IPR001647">
    <property type="entry name" value="HTH_TetR"/>
</dbReference>
<keyword evidence="1" id="KW-0805">Transcription regulation</keyword>
<dbReference type="SUPFAM" id="SSF48498">
    <property type="entry name" value="Tetracyclin repressor-like, C-terminal domain"/>
    <property type="match status" value="1"/>
</dbReference>
<dbReference type="InterPro" id="IPR025996">
    <property type="entry name" value="MT1864/Rv1816-like_C"/>
</dbReference>
<dbReference type="EMBL" id="JAKXMK010000024">
    <property type="protein sequence ID" value="MCH6169309.1"/>
    <property type="molecule type" value="Genomic_DNA"/>
</dbReference>
<keyword evidence="2 4" id="KW-0238">DNA-binding</keyword>
<organism evidence="6 7">
    <name type="scientific">Pseudonocardia alaniniphila</name>
    <dbReference type="NCBI Taxonomy" id="75291"/>
    <lineage>
        <taxon>Bacteria</taxon>
        <taxon>Bacillati</taxon>
        <taxon>Actinomycetota</taxon>
        <taxon>Actinomycetes</taxon>
        <taxon>Pseudonocardiales</taxon>
        <taxon>Pseudonocardiaceae</taxon>
        <taxon>Pseudonocardia</taxon>
    </lineage>
</organism>
<evidence type="ECO:0000313" key="7">
    <source>
        <dbReference type="Proteomes" id="UP001299970"/>
    </source>
</evidence>
<proteinExistence type="predicted"/>
<evidence type="ECO:0000259" key="5">
    <source>
        <dbReference type="PROSITE" id="PS50977"/>
    </source>
</evidence>
<evidence type="ECO:0000313" key="6">
    <source>
        <dbReference type="EMBL" id="MCH6169309.1"/>
    </source>
</evidence>
<evidence type="ECO:0000256" key="4">
    <source>
        <dbReference type="PROSITE-ProRule" id="PRU00335"/>
    </source>
</evidence>
<keyword evidence="7" id="KW-1185">Reference proteome</keyword>
<protein>
    <submittedName>
        <fullName evidence="6">TetR/AcrR family transcriptional regulator</fullName>
    </submittedName>
</protein>
<reference evidence="6 7" key="1">
    <citation type="submission" date="2022-03" db="EMBL/GenBank/DDBJ databases">
        <title>Pseudonocardia alaer sp. nov., a novel actinomycete isolated from reed forest soil.</title>
        <authorList>
            <person name="Wang L."/>
        </authorList>
    </citation>
    <scope>NUCLEOTIDE SEQUENCE [LARGE SCALE GENOMIC DNA]</scope>
    <source>
        <strain evidence="6 7">Y-16303</strain>
    </source>
</reference>
<evidence type="ECO:0000256" key="3">
    <source>
        <dbReference type="ARBA" id="ARBA00023163"/>
    </source>
</evidence>
<dbReference type="PANTHER" id="PTHR30055">
    <property type="entry name" value="HTH-TYPE TRANSCRIPTIONAL REGULATOR RUTR"/>
    <property type="match status" value="1"/>
</dbReference>
<accession>A0ABS9TL98</accession>
<sequence>MTTTPQDQGRAPRHAPDLRAATLDAAAALFAAEGPTGLVVRRIAAAAGCSTMAVYHYFEGKPGLLEALYDEGHKRLSDAQRRWQFTDDPEADVRNTCLAYREVALAHPGYFQVMFGRRDPGFPRPSGEARARGRENYARFIEVVRRWGEQSPLVTDAESAAHALWACGHGLVMLELTDNAPRSDLTARYATAIDATMRGLQK</sequence>
<dbReference type="PROSITE" id="PS50977">
    <property type="entry name" value="HTH_TETR_2"/>
    <property type="match status" value="1"/>
</dbReference>
<dbReference type="PRINTS" id="PR00455">
    <property type="entry name" value="HTHTETR"/>
</dbReference>
<dbReference type="Pfam" id="PF13305">
    <property type="entry name" value="TetR_C_33"/>
    <property type="match status" value="1"/>
</dbReference>
<dbReference type="SUPFAM" id="SSF46689">
    <property type="entry name" value="Homeodomain-like"/>
    <property type="match status" value="1"/>
</dbReference>
<name>A0ABS9TL98_9PSEU</name>
<dbReference type="InterPro" id="IPR009057">
    <property type="entry name" value="Homeodomain-like_sf"/>
</dbReference>
<dbReference type="PANTHER" id="PTHR30055:SF234">
    <property type="entry name" value="HTH-TYPE TRANSCRIPTIONAL REGULATOR BETI"/>
    <property type="match status" value="1"/>
</dbReference>
<dbReference type="RefSeq" id="WP_241039950.1">
    <property type="nucleotide sequence ID" value="NZ_BAAAJF010000021.1"/>
</dbReference>
<evidence type="ECO:0000256" key="2">
    <source>
        <dbReference type="ARBA" id="ARBA00023125"/>
    </source>
</evidence>
<evidence type="ECO:0000256" key="1">
    <source>
        <dbReference type="ARBA" id="ARBA00023015"/>
    </source>
</evidence>
<comment type="caution">
    <text evidence="6">The sequence shown here is derived from an EMBL/GenBank/DDBJ whole genome shotgun (WGS) entry which is preliminary data.</text>
</comment>
<gene>
    <name evidence="6" type="ORF">MMF94_26730</name>
</gene>
<feature type="domain" description="HTH tetR-type" evidence="5">
    <location>
        <begin position="16"/>
        <end position="76"/>
    </location>
</feature>
<dbReference type="Pfam" id="PF00440">
    <property type="entry name" value="TetR_N"/>
    <property type="match status" value="1"/>
</dbReference>
<dbReference type="InterPro" id="IPR036271">
    <property type="entry name" value="Tet_transcr_reg_TetR-rel_C_sf"/>
</dbReference>
<dbReference type="Proteomes" id="UP001299970">
    <property type="component" value="Unassembled WGS sequence"/>
</dbReference>
<keyword evidence="3" id="KW-0804">Transcription</keyword>
<dbReference type="Gene3D" id="1.10.357.10">
    <property type="entry name" value="Tetracycline Repressor, domain 2"/>
    <property type="match status" value="1"/>
</dbReference>
<feature type="DNA-binding region" description="H-T-H motif" evidence="4">
    <location>
        <begin position="39"/>
        <end position="58"/>
    </location>
</feature>